<dbReference type="InterPro" id="IPR033659">
    <property type="entry name" value="Ferrochelatase_N"/>
</dbReference>
<name>A0A1L8SYA0_9ENTE</name>
<dbReference type="EC" id="4.99.1.9" evidence="7"/>
<organism evidence="9 10">
    <name type="scientific">Enterococcus devriesei</name>
    <dbReference type="NCBI Taxonomy" id="319970"/>
    <lineage>
        <taxon>Bacteria</taxon>
        <taxon>Bacillati</taxon>
        <taxon>Bacillota</taxon>
        <taxon>Bacilli</taxon>
        <taxon>Lactobacillales</taxon>
        <taxon>Enterococcaceae</taxon>
        <taxon>Enterococcus</taxon>
    </lineage>
</organism>
<dbReference type="UniPathway" id="UPA00252"/>
<dbReference type="CDD" id="cd03411">
    <property type="entry name" value="Ferrochelatase_N"/>
    <property type="match status" value="1"/>
</dbReference>
<dbReference type="PROSITE" id="PS00534">
    <property type="entry name" value="FERROCHELATASE"/>
    <property type="match status" value="1"/>
</dbReference>
<dbReference type="InterPro" id="IPR001015">
    <property type="entry name" value="Ferrochelatase"/>
</dbReference>
<dbReference type="Gene3D" id="3.40.50.1400">
    <property type="match status" value="2"/>
</dbReference>
<dbReference type="SUPFAM" id="SSF53800">
    <property type="entry name" value="Chelatase"/>
    <property type="match status" value="1"/>
</dbReference>
<evidence type="ECO:0000256" key="2">
    <source>
        <dbReference type="ARBA" id="ARBA00023004"/>
    </source>
</evidence>
<evidence type="ECO:0000256" key="4">
    <source>
        <dbReference type="ARBA" id="ARBA00023239"/>
    </source>
</evidence>
<dbReference type="InterPro" id="IPR019772">
    <property type="entry name" value="Ferrochelatase_AS"/>
</dbReference>
<keyword evidence="7" id="KW-0479">Metal-binding</keyword>
<accession>A0A1L8SYA0</accession>
<comment type="caution">
    <text evidence="9">The sequence shown here is derived from an EMBL/GenBank/DDBJ whole genome shotgun (WGS) entry which is preliminary data.</text>
</comment>
<dbReference type="Proteomes" id="UP000183700">
    <property type="component" value="Unassembled WGS sequence"/>
</dbReference>
<dbReference type="EMBL" id="JXKM01000002">
    <property type="protein sequence ID" value="OJG36882.1"/>
    <property type="molecule type" value="Genomic_DNA"/>
</dbReference>
<evidence type="ECO:0000256" key="5">
    <source>
        <dbReference type="ARBA" id="ARBA00023244"/>
    </source>
</evidence>
<dbReference type="PANTHER" id="PTHR11108">
    <property type="entry name" value="FERROCHELATASE"/>
    <property type="match status" value="1"/>
</dbReference>
<dbReference type="STRING" id="319970.RV00_GL001327"/>
<evidence type="ECO:0000313" key="9">
    <source>
        <dbReference type="EMBL" id="OJG36882.1"/>
    </source>
</evidence>
<keyword evidence="2 7" id="KW-0408">Iron</keyword>
<dbReference type="Pfam" id="PF00762">
    <property type="entry name" value="Ferrochelatase"/>
    <property type="match status" value="1"/>
</dbReference>
<dbReference type="OrthoDB" id="9809741at2"/>
<keyword evidence="4 7" id="KW-0456">Lyase</keyword>
<feature type="binding site" evidence="7">
    <location>
        <position position="271"/>
    </location>
    <ligand>
        <name>Fe(2+)</name>
        <dbReference type="ChEBI" id="CHEBI:29033"/>
    </ligand>
</feature>
<comment type="subcellular location">
    <subcellularLocation>
        <location evidence="7 8">Cytoplasm</location>
    </subcellularLocation>
</comment>
<dbReference type="CDD" id="cd00419">
    <property type="entry name" value="Ferrochelatase_C"/>
    <property type="match status" value="1"/>
</dbReference>
<evidence type="ECO:0000256" key="6">
    <source>
        <dbReference type="ARBA" id="ARBA00024536"/>
    </source>
</evidence>
<comment type="similarity">
    <text evidence="7 8">Belongs to the ferrochelatase family.</text>
</comment>
<comment type="function">
    <text evidence="7 8">Involved in coproporphyrin-dependent heme b biosynthesis. Catalyzes the insertion of ferrous iron into coproporphyrin III to form Fe-coproporphyrin III.</text>
</comment>
<protein>
    <recommendedName>
        <fullName evidence="7">Coproporphyrin III ferrochelatase</fullName>
        <ecNumber evidence="7">4.99.1.9</ecNumber>
    </recommendedName>
</protein>
<evidence type="ECO:0000313" key="10">
    <source>
        <dbReference type="Proteomes" id="UP000183700"/>
    </source>
</evidence>
<dbReference type="PANTHER" id="PTHR11108:SF1">
    <property type="entry name" value="FERROCHELATASE, MITOCHONDRIAL"/>
    <property type="match status" value="1"/>
</dbReference>
<dbReference type="AlphaFoldDB" id="A0A1L8SYA0"/>
<dbReference type="GO" id="GO:0046872">
    <property type="term" value="F:metal ion binding"/>
    <property type="evidence" value="ECO:0007669"/>
    <property type="project" value="UniProtKB-UniRule"/>
</dbReference>
<comment type="pathway">
    <text evidence="1 7 8">Porphyrin-containing compound metabolism; protoheme biosynthesis.</text>
</comment>
<dbReference type="NCBIfam" id="TIGR00109">
    <property type="entry name" value="hemH"/>
    <property type="match status" value="1"/>
</dbReference>
<dbReference type="HAMAP" id="MF_00323">
    <property type="entry name" value="Ferrochelatase"/>
    <property type="match status" value="1"/>
</dbReference>
<evidence type="ECO:0000256" key="1">
    <source>
        <dbReference type="ARBA" id="ARBA00004744"/>
    </source>
</evidence>
<dbReference type="GO" id="GO:0006783">
    <property type="term" value="P:heme biosynthetic process"/>
    <property type="evidence" value="ECO:0007669"/>
    <property type="project" value="UniProtKB-UniRule"/>
</dbReference>
<evidence type="ECO:0000256" key="7">
    <source>
        <dbReference type="HAMAP-Rule" id="MF_00323"/>
    </source>
</evidence>
<reference evidence="9 10" key="1">
    <citation type="submission" date="2014-12" db="EMBL/GenBank/DDBJ databases">
        <title>Draft genome sequences of 29 type strains of Enterococci.</title>
        <authorList>
            <person name="Zhong Z."/>
            <person name="Sun Z."/>
            <person name="Liu W."/>
            <person name="Zhang W."/>
            <person name="Zhang H."/>
        </authorList>
    </citation>
    <scope>NUCLEOTIDE SEQUENCE [LARGE SCALE GENOMIC DNA]</scope>
    <source>
        <strain evidence="9 10">DSM 22802</strain>
    </source>
</reference>
<dbReference type="InterPro" id="IPR033644">
    <property type="entry name" value="Ferrochelatase_C"/>
</dbReference>
<keyword evidence="3 7" id="KW-0350">Heme biosynthesis</keyword>
<gene>
    <name evidence="7" type="primary">cpfC</name>
    <name evidence="9" type="ORF">RV00_GL001327</name>
</gene>
<dbReference type="GO" id="GO:0004325">
    <property type="term" value="F:ferrochelatase activity"/>
    <property type="evidence" value="ECO:0007669"/>
    <property type="project" value="UniProtKB-UniRule"/>
</dbReference>
<proteinExistence type="inferred from homology"/>
<evidence type="ECO:0000256" key="8">
    <source>
        <dbReference type="RuleBase" id="RU000607"/>
    </source>
</evidence>
<dbReference type="GO" id="GO:0005737">
    <property type="term" value="C:cytoplasm"/>
    <property type="evidence" value="ECO:0007669"/>
    <property type="project" value="UniProtKB-SubCell"/>
</dbReference>
<keyword evidence="5 7" id="KW-0627">Porphyrin biosynthesis</keyword>
<sequence>MILKKGILLVNLGTPESPTPEAVKSYLAEFLSDRRVITWPRSLWLPILHGIVLQVRPKKSAKAYQKIWQTEGSPLWVYTKKQAELLQAQMPETIVRFAMTYGKQGIQETIYEMKALGMTELFILPLYPQYSETTVAPIYDQVSRMYQKDAEIPHLKISSSFYDNEGYLDLLAENLKQRLVENTFDMILFSYHGIPVSTIERGDPYEIQCQHTTKKVMERIGNVPYIHTYQSKFGPGQWLTPMTCETLKALPSQHVKNILVITPGFVADCLETIEEINAENRGYFMENGGTCFEYVQPFNDAFAFTKVLQSIIEAN</sequence>
<feature type="binding site" evidence="7">
    <location>
        <position position="192"/>
    </location>
    <ligand>
        <name>Fe(2+)</name>
        <dbReference type="ChEBI" id="CHEBI:29033"/>
    </ligand>
</feature>
<keyword evidence="10" id="KW-1185">Reference proteome</keyword>
<evidence type="ECO:0000256" key="3">
    <source>
        <dbReference type="ARBA" id="ARBA00023133"/>
    </source>
</evidence>
<comment type="catalytic activity">
    <reaction evidence="6">
        <text>Fe-coproporphyrin III + 2 H(+) = coproporphyrin III + Fe(2+)</text>
        <dbReference type="Rhea" id="RHEA:49572"/>
        <dbReference type="ChEBI" id="CHEBI:15378"/>
        <dbReference type="ChEBI" id="CHEBI:29033"/>
        <dbReference type="ChEBI" id="CHEBI:68438"/>
        <dbReference type="ChEBI" id="CHEBI:131725"/>
        <dbReference type="EC" id="4.99.1.9"/>
    </reaction>
    <physiologicalReaction direction="right-to-left" evidence="6">
        <dbReference type="Rhea" id="RHEA:49574"/>
    </physiologicalReaction>
</comment>
<keyword evidence="7 8" id="KW-0963">Cytoplasm</keyword>
<comment type="caution">
    <text evidence="7">Lacks conserved residue(s) required for the propagation of feature annotation.</text>
</comment>